<name>A0ABS1GAG7_9GAMM</name>
<keyword evidence="1" id="KW-1133">Transmembrane helix</keyword>
<evidence type="ECO:0000313" key="3">
    <source>
        <dbReference type="Proteomes" id="UP000760407"/>
    </source>
</evidence>
<feature type="transmembrane region" description="Helical" evidence="1">
    <location>
        <begin position="141"/>
        <end position="162"/>
    </location>
</feature>
<proteinExistence type="predicted"/>
<keyword evidence="1" id="KW-0472">Membrane</keyword>
<feature type="transmembrane region" description="Helical" evidence="1">
    <location>
        <begin position="39"/>
        <end position="57"/>
    </location>
</feature>
<keyword evidence="1" id="KW-0812">Transmembrane</keyword>
<evidence type="ECO:0000313" key="2">
    <source>
        <dbReference type="EMBL" id="MBK2301789.1"/>
    </source>
</evidence>
<accession>A0ABS1GAG7</accession>
<evidence type="ECO:0000256" key="1">
    <source>
        <dbReference type="SAM" id="Phobius"/>
    </source>
</evidence>
<keyword evidence="3" id="KW-1185">Reference proteome</keyword>
<feature type="transmembrane region" description="Helical" evidence="1">
    <location>
        <begin position="63"/>
        <end position="82"/>
    </location>
</feature>
<gene>
    <name evidence="2" type="ORF">IBE52_02575</name>
</gene>
<dbReference type="EMBL" id="JACTSG010000002">
    <property type="protein sequence ID" value="MBK2301789.1"/>
    <property type="molecule type" value="Genomic_DNA"/>
</dbReference>
<protein>
    <submittedName>
        <fullName evidence="2">Uncharacterized protein</fullName>
    </submittedName>
</protein>
<organism evidence="2 3">
    <name type="scientific">Francisella philomiragia</name>
    <dbReference type="NCBI Taxonomy" id="28110"/>
    <lineage>
        <taxon>Bacteria</taxon>
        <taxon>Pseudomonadati</taxon>
        <taxon>Pseudomonadota</taxon>
        <taxon>Gammaproteobacteria</taxon>
        <taxon>Thiotrichales</taxon>
        <taxon>Francisellaceae</taxon>
        <taxon>Francisella</taxon>
    </lineage>
</organism>
<reference evidence="2 3" key="1">
    <citation type="submission" date="2020-08" db="EMBL/GenBank/DDBJ databases">
        <title>Comparative genomics of Francisella species.</title>
        <authorList>
            <person name="Sahl J."/>
            <person name="Sjodin A."/>
            <person name="Wagner D."/>
            <person name="Forsman M."/>
        </authorList>
    </citation>
    <scope>NUCLEOTIDE SEQUENCE [LARGE SCALE GENOMIC DNA]</scope>
    <source>
        <strain evidence="2 3">F1093</strain>
    </source>
</reference>
<dbReference type="Proteomes" id="UP000760407">
    <property type="component" value="Unassembled WGS sequence"/>
</dbReference>
<dbReference type="RefSeq" id="WP_200165858.1">
    <property type="nucleotide sequence ID" value="NZ_JACTSG010000002.1"/>
</dbReference>
<sequence length="164" mass="18731">MNIEFTEDADVETLELFLKDGADRLDATLASKRESDIKYRLYISFSLAYCAFFISMLFGHSNILVTCSVLLQGFFFIAALLLNFKSYEYRPKGTRPRFIFNSDYYKCSLKANIIGLARDLDSKIDENQVLVLKKIGVLDKLLISNLIIQTPILLIIVLRLGFPL</sequence>
<comment type="caution">
    <text evidence="2">The sequence shown here is derived from an EMBL/GenBank/DDBJ whole genome shotgun (WGS) entry which is preliminary data.</text>
</comment>